<dbReference type="RefSeq" id="WP_011032513.1">
    <property type="nucleotide sequence ID" value="NZ_CP009511.1"/>
</dbReference>
<dbReference type="Proteomes" id="UP000033116">
    <property type="component" value="Chromosome"/>
</dbReference>
<dbReference type="NCBIfam" id="TIGR02593">
    <property type="entry name" value="CRISPR_cas5"/>
    <property type="match status" value="1"/>
</dbReference>
<dbReference type="InterPro" id="IPR013421">
    <property type="entry name" value="CRISPR-assoc_prot_Cas5_HALMA"/>
</dbReference>
<dbReference type="GO" id="GO:0043571">
    <property type="term" value="P:maintenance of CRISPR repeat elements"/>
    <property type="evidence" value="ECO:0007669"/>
    <property type="project" value="InterPro"/>
</dbReference>
<dbReference type="CDD" id="cd09692">
    <property type="entry name" value="Cas5_I-B"/>
    <property type="match status" value="1"/>
</dbReference>
<dbReference type="Gene3D" id="3.30.70.2660">
    <property type="match status" value="1"/>
</dbReference>
<dbReference type="HOGENOM" id="CLU_090888_1_0_2"/>
<name>A0A0E3LRV8_METMZ</name>
<dbReference type="InterPro" id="IPR021124">
    <property type="entry name" value="CRISPR-assoc_prot_Cas5"/>
</dbReference>
<proteinExistence type="predicted"/>
<evidence type="ECO:0000256" key="1">
    <source>
        <dbReference type="ARBA" id="ARBA00023118"/>
    </source>
</evidence>
<evidence type="ECO:0000313" key="2">
    <source>
        <dbReference type="EMBL" id="AKB60696.1"/>
    </source>
</evidence>
<dbReference type="GO" id="GO:0051607">
    <property type="term" value="P:defense response to virus"/>
    <property type="evidence" value="ECO:0007669"/>
    <property type="project" value="UniProtKB-KW"/>
</dbReference>
<reference evidence="2 3" key="1">
    <citation type="submission" date="2014-07" db="EMBL/GenBank/DDBJ databases">
        <title>Methanogenic archaea and the global carbon cycle.</title>
        <authorList>
            <person name="Henriksen J.R."/>
            <person name="Luke J."/>
            <person name="Reinhart S."/>
            <person name="Benedict M.N."/>
            <person name="Youngblut N.D."/>
            <person name="Metcalf M.E."/>
            <person name="Whitaker R.J."/>
            <person name="Metcalf W.W."/>
        </authorList>
    </citation>
    <scope>NUCLEOTIDE SEQUENCE [LARGE SCALE GENOMIC DNA]</scope>
    <source>
        <strain evidence="2 3">SarPi</strain>
    </source>
</reference>
<dbReference type="EMBL" id="CP009511">
    <property type="protein sequence ID" value="AKB60696.1"/>
    <property type="molecule type" value="Genomic_DNA"/>
</dbReference>
<dbReference type="AlphaFoldDB" id="A0A0E3LRV8"/>
<dbReference type="InterPro" id="IPR013422">
    <property type="entry name" value="CRISPR-assoc_prot_Cas5_N"/>
</dbReference>
<dbReference type="PATRIC" id="fig|1434115.4.peg.878"/>
<dbReference type="GeneID" id="24863843"/>
<sequence length="232" mass="26949">MDCLVFRAKSGYAKFRKPYTTTSALTFLCIHPPAVKGLIGAVLGIDKTEIYRNTLDLKIGIQVLSPVRKDMQVLKLVSMKAEKDLFNFPVNAEFLRDPEYRIFVSWLPDKLDELEDRLQNQMPIFTPYLGVSEYIAKLDYEKRVNAELLTKSSSIDSLVPSRFIDLQHSDYHIFTDNIPVSNNEKREYISYEKILFAFREDDTCKKEIACSLMGNLKRDVYKVDENIVFFFE</sequence>
<dbReference type="NCBIfam" id="TIGR02592">
    <property type="entry name" value="cas_Cas5h"/>
    <property type="match status" value="1"/>
</dbReference>
<accession>A0A0E3LRV8</accession>
<keyword evidence="1" id="KW-0051">Antiviral defense</keyword>
<gene>
    <name evidence="2" type="ORF">MSMAP_0711</name>
</gene>
<organism evidence="2 3">
    <name type="scientific">Methanosarcina mazei SarPi</name>
    <dbReference type="NCBI Taxonomy" id="1434115"/>
    <lineage>
        <taxon>Archaea</taxon>
        <taxon>Methanobacteriati</taxon>
        <taxon>Methanobacteriota</taxon>
        <taxon>Stenosarchaea group</taxon>
        <taxon>Methanomicrobia</taxon>
        <taxon>Methanosarcinales</taxon>
        <taxon>Methanosarcinaceae</taxon>
        <taxon>Methanosarcina</taxon>
    </lineage>
</organism>
<dbReference type="Pfam" id="PF09704">
    <property type="entry name" value="Cas_Cas5d"/>
    <property type="match status" value="1"/>
</dbReference>
<protein>
    <submittedName>
        <fullName evidence="2">CRISPR-associated protein, Cas5h family</fullName>
    </submittedName>
</protein>
<evidence type="ECO:0000313" key="3">
    <source>
        <dbReference type="Proteomes" id="UP000033116"/>
    </source>
</evidence>